<dbReference type="Pfam" id="PF03928">
    <property type="entry name" value="HbpS-like"/>
    <property type="match status" value="1"/>
</dbReference>
<dbReference type="InterPro" id="IPR005624">
    <property type="entry name" value="PduO/GlcC-like"/>
</dbReference>
<dbReference type="PANTHER" id="PTHR28255">
    <property type="match status" value="1"/>
</dbReference>
<organism evidence="1 2">
    <name type="scientific">Herbiconiux ginsengi</name>
    <dbReference type="NCBI Taxonomy" id="381665"/>
    <lineage>
        <taxon>Bacteria</taxon>
        <taxon>Bacillati</taxon>
        <taxon>Actinomycetota</taxon>
        <taxon>Actinomycetes</taxon>
        <taxon>Micrococcales</taxon>
        <taxon>Microbacteriaceae</taxon>
        <taxon>Herbiconiux</taxon>
    </lineage>
</organism>
<dbReference type="InterPro" id="IPR010371">
    <property type="entry name" value="YBR137W-like"/>
</dbReference>
<dbReference type="STRING" id="381665.SAMN05216554_0879"/>
<protein>
    <submittedName>
        <fullName evidence="1">Uncharacterized protein, UPF0303 family</fullName>
    </submittedName>
</protein>
<evidence type="ECO:0000313" key="1">
    <source>
        <dbReference type="EMBL" id="SDY60826.1"/>
    </source>
</evidence>
<dbReference type="OrthoDB" id="9815315at2"/>
<gene>
    <name evidence="1" type="ORF">SAMN05216554_0879</name>
</gene>
<dbReference type="PIRSF" id="PIRSF008757">
    <property type="entry name" value="UCP008757"/>
    <property type="match status" value="1"/>
</dbReference>
<dbReference type="InterPro" id="IPR038084">
    <property type="entry name" value="PduO/GlcC-like_sf"/>
</dbReference>
<dbReference type="SUPFAM" id="SSF143744">
    <property type="entry name" value="GlcG-like"/>
    <property type="match status" value="1"/>
</dbReference>
<keyword evidence="2" id="KW-1185">Reference proteome</keyword>
<accession>A0A1H3L968</accession>
<proteinExistence type="predicted"/>
<evidence type="ECO:0000313" key="2">
    <source>
        <dbReference type="Proteomes" id="UP000198891"/>
    </source>
</evidence>
<dbReference type="Proteomes" id="UP000198891">
    <property type="component" value="Unassembled WGS sequence"/>
</dbReference>
<dbReference type="Gene3D" id="3.30.450.150">
    <property type="entry name" value="Haem-degrading domain"/>
    <property type="match status" value="1"/>
</dbReference>
<dbReference type="AlphaFoldDB" id="A0A1H3L968"/>
<dbReference type="EMBL" id="FNPZ01000001">
    <property type="protein sequence ID" value="SDY60826.1"/>
    <property type="molecule type" value="Genomic_DNA"/>
</dbReference>
<dbReference type="PANTHER" id="PTHR28255:SF1">
    <property type="entry name" value="UPF0303 PROTEIN YBR137W"/>
    <property type="match status" value="1"/>
</dbReference>
<name>A0A1H3L968_9MICO</name>
<reference evidence="1 2" key="1">
    <citation type="submission" date="2016-10" db="EMBL/GenBank/DDBJ databases">
        <authorList>
            <person name="de Groot N.N."/>
        </authorList>
    </citation>
    <scope>NUCLEOTIDE SEQUENCE [LARGE SCALE GENOMIC DNA]</scope>
    <source>
        <strain evidence="1 2">CGMCC 4.3491</strain>
    </source>
</reference>
<dbReference type="RefSeq" id="WP_092549278.1">
    <property type="nucleotide sequence ID" value="NZ_FNPZ01000001.1"/>
</dbReference>
<sequence>MTTERIAELEAQHEELVFASFDHNDAWRLGSAITAAALTAGHRVAIDIRRPGLVLFRAALAGTTPDQEAWIGAKAQTVFRMESSSALVAERFAESGLQPAAMGWLPFPEYALAGGSVPVRVTGAGVVAAVTASGLSSDDDHALVVAGLRELLAVG</sequence>